<feature type="region of interest" description="Disordered" evidence="1">
    <location>
        <begin position="419"/>
        <end position="538"/>
    </location>
</feature>
<feature type="compositionally biased region" description="Low complexity" evidence="1">
    <location>
        <begin position="419"/>
        <end position="441"/>
    </location>
</feature>
<feature type="region of interest" description="Disordered" evidence="1">
    <location>
        <begin position="378"/>
        <end position="406"/>
    </location>
</feature>
<feature type="chain" id="PRO_5014183007" evidence="2">
    <location>
        <begin position="21"/>
        <end position="538"/>
    </location>
</feature>
<protein>
    <submittedName>
        <fullName evidence="3">Bindin</fullName>
    </submittedName>
</protein>
<organism evidence="3">
    <name type="scientific">Strongylocentrotus intermedius</name>
    <name type="common">Sea urchin</name>
    <dbReference type="NCBI Taxonomy" id="7667"/>
    <lineage>
        <taxon>Eukaryota</taxon>
        <taxon>Metazoa</taxon>
        <taxon>Echinodermata</taxon>
        <taxon>Eleutherozoa</taxon>
        <taxon>Echinozoa</taxon>
        <taxon>Echinoidea</taxon>
        <taxon>Euechinoidea</taxon>
        <taxon>Echinacea</taxon>
        <taxon>Camarodonta</taxon>
        <taxon>Echinidea</taxon>
        <taxon>Strongylocentrotidae</taxon>
        <taxon>Strongylocentrotus</taxon>
    </lineage>
</organism>
<sequence length="538" mass="56931">MGFHQILVTVVALALASVRAEFPSRTDSPTDCPEADQGCWCDGSFAQCWRTYEDAGMTGEIGNRITKLDLLYQPSEEIVTYIRRMSAMRELRISEDGVSLDCSCDLVYALDEKHVTLVDQAELTFSNCKQRGWPRDSMAARSFVNRCHVIRMQDGDLRKRREAEDVEGDDVSKRASPRKGDEPAGHTLKDLAPQNTNHLVSIDGPDKHPADEFVNFISGHPRTRRATDNDAAVSDDSKKGARKKRYVNTMGYPQAMSPQMGGVNYGQPAQQGYGAQGMGGPVGGGGPMGGPPQFGAFSPGQAGTDFGSSSSSSFDEGDRTISAKVMDDIKAVLGATKIDLPVDINDPYDLGLLLRHLRHHSNLLANIGDPAVREQVLSAMQEEEEEEEEDAATGAQQGVLNGGAGGMGIGGGGGGAMMGPNWMGGLSQGMSGQPQGMSGQHQGMGGPPQGMSGQPQGMSGQHQGMSGQPQGMSGQPQGMSGQPQGMSGQHQGMGGPPQGMGIPHQGMGGPPQGMGHTTSRATVRSGLSTGVDLTRYRR</sequence>
<dbReference type="AlphaFoldDB" id="A0A2H4RMX4"/>
<feature type="compositionally biased region" description="Basic and acidic residues" evidence="1">
    <location>
        <begin position="170"/>
        <end position="189"/>
    </location>
</feature>
<accession>A0A2H4RMX4</accession>
<dbReference type="EMBL" id="MG548309">
    <property type="protein sequence ID" value="ATY51986.1"/>
    <property type="molecule type" value="mRNA"/>
</dbReference>
<reference evidence="3" key="1">
    <citation type="submission" date="2017-11" db="EMBL/GenBank/DDBJ databases">
        <title>Bindin from Strongylocentrotus intermedius.</title>
        <authorList>
            <person name="Chang Y.Q."/>
            <person name="Shang S.N."/>
            <person name="Zhan Y.Y."/>
        </authorList>
    </citation>
    <scope>NUCLEOTIDE SEQUENCE</scope>
</reference>
<dbReference type="PRINTS" id="PR00761">
    <property type="entry name" value="BINDIN"/>
</dbReference>
<feature type="region of interest" description="Disordered" evidence="1">
    <location>
        <begin position="298"/>
        <end position="317"/>
    </location>
</feature>
<dbReference type="InterPro" id="IPR000775">
    <property type="entry name" value="Bindin"/>
</dbReference>
<feature type="compositionally biased region" description="Polar residues" evidence="1">
    <location>
        <begin position="517"/>
        <end position="528"/>
    </location>
</feature>
<feature type="compositionally biased region" description="Acidic residues" evidence="1">
    <location>
        <begin position="381"/>
        <end position="391"/>
    </location>
</feature>
<evidence type="ECO:0000256" key="2">
    <source>
        <dbReference type="SAM" id="SignalP"/>
    </source>
</evidence>
<feature type="region of interest" description="Disordered" evidence="1">
    <location>
        <begin position="221"/>
        <end position="242"/>
    </location>
</feature>
<name>A0A2H4RMX4_STRIE</name>
<keyword evidence="2" id="KW-0732">Signal</keyword>
<feature type="compositionally biased region" description="Low complexity" evidence="1">
    <location>
        <begin position="449"/>
        <end position="490"/>
    </location>
</feature>
<feature type="region of interest" description="Disordered" evidence="1">
    <location>
        <begin position="158"/>
        <end position="199"/>
    </location>
</feature>
<proteinExistence type="evidence at transcript level"/>
<evidence type="ECO:0000256" key="1">
    <source>
        <dbReference type="SAM" id="MobiDB-lite"/>
    </source>
</evidence>
<evidence type="ECO:0000313" key="3">
    <source>
        <dbReference type="EMBL" id="ATY51986.1"/>
    </source>
</evidence>
<dbReference type="GO" id="GO:0007342">
    <property type="term" value="P:fusion of sperm to egg plasma membrane involved in single fertilization"/>
    <property type="evidence" value="ECO:0007669"/>
    <property type="project" value="InterPro"/>
</dbReference>
<feature type="signal peptide" evidence="2">
    <location>
        <begin position="1"/>
        <end position="20"/>
    </location>
</feature>
<dbReference type="Pfam" id="PF02084">
    <property type="entry name" value="Bindin"/>
    <property type="match status" value="1"/>
</dbReference>